<organism evidence="2 3">
    <name type="scientific">Adineta ricciae</name>
    <name type="common">Rotifer</name>
    <dbReference type="NCBI Taxonomy" id="249248"/>
    <lineage>
        <taxon>Eukaryota</taxon>
        <taxon>Metazoa</taxon>
        <taxon>Spiralia</taxon>
        <taxon>Gnathifera</taxon>
        <taxon>Rotifera</taxon>
        <taxon>Eurotatoria</taxon>
        <taxon>Bdelloidea</taxon>
        <taxon>Adinetida</taxon>
        <taxon>Adinetidae</taxon>
        <taxon>Adineta</taxon>
    </lineage>
</organism>
<dbReference type="CDD" id="cd01670">
    <property type="entry name" value="Death"/>
    <property type="match status" value="1"/>
</dbReference>
<dbReference type="AlphaFoldDB" id="A0A816CF04"/>
<evidence type="ECO:0000259" key="1">
    <source>
        <dbReference type="PROSITE" id="PS50017"/>
    </source>
</evidence>
<sequence>MGAILSSIRLHGVDALGDITPSRADWLTSHADATDLSAVEVERLWRRFQQITGSRDKANLYPENNALPEELSNDIFVKNLLKHFPRLRTDDDAISFGYFISVMRWFDEANLHRKLEAIFQYLNNGDPIDTTFLVKFFKHIHPDMTNDELKSTAAGAMRLLGSTETDQLNQQQFVEGVLKFIPHDELAELLDFHIIPTAVSHETATLPDLPLPPMMTANADNVVGDDLVTDDQIKQLAVQTSQKHWTKLILALGFLEYDIEAYKARNNYNAAATIYDLLDLWREQEGSLATKTRLREYLKISGFEKLVKILD</sequence>
<gene>
    <name evidence="2" type="ORF">XAT740_LOCUS50445</name>
</gene>
<dbReference type="Proteomes" id="UP000663828">
    <property type="component" value="Unassembled WGS sequence"/>
</dbReference>
<dbReference type="Gene3D" id="1.10.533.10">
    <property type="entry name" value="Death Domain, Fas"/>
    <property type="match status" value="1"/>
</dbReference>
<dbReference type="SUPFAM" id="SSF47473">
    <property type="entry name" value="EF-hand"/>
    <property type="match status" value="1"/>
</dbReference>
<evidence type="ECO:0000313" key="3">
    <source>
        <dbReference type="Proteomes" id="UP000663828"/>
    </source>
</evidence>
<proteinExistence type="predicted"/>
<comment type="caution">
    <text evidence="2">The sequence shown here is derived from an EMBL/GenBank/DDBJ whole genome shotgun (WGS) entry which is preliminary data.</text>
</comment>
<dbReference type="Pfam" id="PF00531">
    <property type="entry name" value="Death"/>
    <property type="match status" value="1"/>
</dbReference>
<dbReference type="Gene3D" id="1.10.238.10">
    <property type="entry name" value="EF-hand"/>
    <property type="match status" value="1"/>
</dbReference>
<dbReference type="InterPro" id="IPR000488">
    <property type="entry name" value="Death_dom"/>
</dbReference>
<dbReference type="EMBL" id="CAJNOR010007745">
    <property type="protein sequence ID" value="CAF1622568.1"/>
    <property type="molecule type" value="Genomic_DNA"/>
</dbReference>
<dbReference type="GO" id="GO:0007165">
    <property type="term" value="P:signal transduction"/>
    <property type="evidence" value="ECO:0007669"/>
    <property type="project" value="InterPro"/>
</dbReference>
<feature type="domain" description="Death" evidence="1">
    <location>
        <begin position="245"/>
        <end position="311"/>
    </location>
</feature>
<dbReference type="InterPro" id="IPR011992">
    <property type="entry name" value="EF-hand-dom_pair"/>
</dbReference>
<keyword evidence="3" id="KW-1185">Reference proteome</keyword>
<dbReference type="SUPFAM" id="SSF47986">
    <property type="entry name" value="DEATH domain"/>
    <property type="match status" value="1"/>
</dbReference>
<dbReference type="PROSITE" id="PS50017">
    <property type="entry name" value="DEATH_DOMAIN"/>
    <property type="match status" value="1"/>
</dbReference>
<dbReference type="InterPro" id="IPR011029">
    <property type="entry name" value="DEATH-like_dom_sf"/>
</dbReference>
<reference evidence="2" key="1">
    <citation type="submission" date="2021-02" db="EMBL/GenBank/DDBJ databases">
        <authorList>
            <person name="Nowell W R."/>
        </authorList>
    </citation>
    <scope>NUCLEOTIDE SEQUENCE</scope>
</reference>
<protein>
    <recommendedName>
        <fullName evidence="1">Death domain-containing protein</fullName>
    </recommendedName>
</protein>
<name>A0A816CF04_ADIRI</name>
<accession>A0A816CF04</accession>
<evidence type="ECO:0000313" key="2">
    <source>
        <dbReference type="EMBL" id="CAF1622568.1"/>
    </source>
</evidence>